<dbReference type="RefSeq" id="WP_368847530.1">
    <property type="nucleotide sequence ID" value="NZ_CP194411.1"/>
</dbReference>
<evidence type="ECO:0000313" key="2">
    <source>
        <dbReference type="Proteomes" id="UP001559623"/>
    </source>
</evidence>
<gene>
    <name evidence="1" type="primary">cas8c</name>
    <name evidence="1" type="ORF">QCO44_09190</name>
</gene>
<evidence type="ECO:0000313" key="1">
    <source>
        <dbReference type="EMBL" id="MEX5285804.1"/>
    </source>
</evidence>
<comment type="caution">
    <text evidence="1">The sequence shown here is derived from an EMBL/GenBank/DDBJ whole genome shotgun (WGS) entry which is preliminary data.</text>
</comment>
<dbReference type="Proteomes" id="UP001559623">
    <property type="component" value="Unassembled WGS sequence"/>
</dbReference>
<dbReference type="EMBL" id="JARVLH010000006">
    <property type="protein sequence ID" value="MEX5285804.1"/>
    <property type="molecule type" value="Genomic_DNA"/>
</dbReference>
<reference evidence="1 2" key="1">
    <citation type="submission" date="2023-04" db="EMBL/GenBank/DDBJ databases">
        <title>Genome Sequence of Selenomonas sputigena ATCC 33150.</title>
        <authorList>
            <person name="Miller D.P."/>
            <person name="Anvari S."/>
            <person name="Polson S.W."/>
            <person name="Macdonald M."/>
            <person name="Mcdowell J.V."/>
        </authorList>
    </citation>
    <scope>NUCLEOTIDE SEQUENCE [LARGE SCALE GENOMIC DNA]</scope>
    <source>
        <strain evidence="1 2">ATCC 33150</strain>
    </source>
</reference>
<sequence length="579" mass="64246">MLQALVERYETECKEGRLPRDGWEKRNVSFALLLSKEGELLQVLPLIQKVLRGKKEVNRPQELIVPAGETRTVGIAPFFLCDNSSYFLGADLKGKPKRTAECFAAAKALHEEILDGAGSDAARAVIAFFGHWQGGESMVRTHPALASYADEILAGANLVFRVASTFVHEEPAVREAWEMHLDASGAEEKRRCLVTGTLAPIAVKHPALKGVSGAQATGAMLVSFNANAYESYGHDGEQGGNAPVSKKAAFAYGTALNALLADREHTKIIGDTTMVYWAEEESEAAQDLLCGMLFGDEDKMTDDLLDAVLKKVQAGATIDYEGVAISYANPFYILGLAPNAARLSVRFFLQGSFGDFLKNLALHMEQMKIVRPSWETRGNVPLWELLRETVNPNAKVKMASPIMAGAMLRAVLTGGKYPVSVFQNILLRIHAEQGERKINARRAGFLKAYLMRNRGRKIAVALDENSTDVAYLLGRWFAVLEEVQEKANPEIKATIRDRFFDSACGTPAHVFPMLQKLALHHLKKLEMAPRVYLDKKLSEIMGKLDAKDMPRHLPLEEQGVFILGYYHQKQKRYEKKEEK</sequence>
<dbReference type="NCBIfam" id="TIGR01863">
    <property type="entry name" value="cas_Csd1"/>
    <property type="match status" value="1"/>
</dbReference>
<organism evidence="1 2">
    <name type="scientific">Selenomonas sputigena</name>
    <dbReference type="NCBI Taxonomy" id="69823"/>
    <lineage>
        <taxon>Bacteria</taxon>
        <taxon>Bacillati</taxon>
        <taxon>Bacillota</taxon>
        <taxon>Negativicutes</taxon>
        <taxon>Selenomonadales</taxon>
        <taxon>Selenomonadaceae</taxon>
        <taxon>Selenomonas</taxon>
    </lineage>
</organism>
<accession>A0ABV3X6H8</accession>
<proteinExistence type="predicted"/>
<protein>
    <submittedName>
        <fullName evidence="1">Type I-C CRISPR-associated protein Cas8c/Csd1</fullName>
    </submittedName>
</protein>
<dbReference type="Pfam" id="PF09709">
    <property type="entry name" value="Cas_Csd1"/>
    <property type="match status" value="1"/>
</dbReference>
<name>A0ABV3X6H8_9FIRM</name>
<keyword evidence="2" id="KW-1185">Reference proteome</keyword>
<dbReference type="CDD" id="cd09757">
    <property type="entry name" value="Cas8c_I-C"/>
    <property type="match status" value="1"/>
</dbReference>
<dbReference type="InterPro" id="IPR010144">
    <property type="entry name" value="CRISPR-assoc_prot_Csd1-typ"/>
</dbReference>